<sequence length="334" mass="36286">MGGGNPVNRVPFVRPARRWLAQRSSRQWAVLFALAFALVWSLVEVLVTQLHQAYSLVQVEGVRFGVQLLLMVLLWTWRGDAGQGWWRSRRAPWHVLRGLSMLALPFAFAAAVYSGVSIPLALSGLWFAPLFALALAALWLRERPPAVLWLGALAGLGAVLLLFQPALPGSPAALLMPLLSGAALAVYLLLTRLLRDEPVQTGLFFVAAVGLLVLLPFLPGVWVRPSARDLALLAGVGAFGYLALWLLDQALRRWSLSHLAPLLYAHVLVLQWLPALWRGQWPSWRLVLASALIGGVVAIVWWRASARRVARAGTGDSLIGDSGLGAPVSVRGGL</sequence>
<dbReference type="GO" id="GO:0016020">
    <property type="term" value="C:membrane"/>
    <property type="evidence" value="ECO:0007669"/>
    <property type="project" value="InterPro"/>
</dbReference>
<feature type="transmembrane region" description="Helical" evidence="1">
    <location>
        <begin position="95"/>
        <end position="114"/>
    </location>
</feature>
<protein>
    <recommendedName>
        <fullName evidence="2">EamA domain-containing protein</fullName>
    </recommendedName>
</protein>
<feature type="transmembrane region" description="Helical" evidence="1">
    <location>
        <begin position="120"/>
        <end position="140"/>
    </location>
</feature>
<feature type="transmembrane region" description="Helical" evidence="1">
    <location>
        <begin position="28"/>
        <end position="47"/>
    </location>
</feature>
<feature type="transmembrane region" description="Helical" evidence="1">
    <location>
        <begin position="53"/>
        <end position="75"/>
    </location>
</feature>
<dbReference type="Pfam" id="PF00892">
    <property type="entry name" value="EamA"/>
    <property type="match status" value="1"/>
</dbReference>
<organism evidence="3 4">
    <name type="scientific">Hydrogenophaga borbori</name>
    <dbReference type="NCBI Taxonomy" id="2294117"/>
    <lineage>
        <taxon>Bacteria</taxon>
        <taxon>Pseudomonadati</taxon>
        <taxon>Pseudomonadota</taxon>
        <taxon>Betaproteobacteria</taxon>
        <taxon>Burkholderiales</taxon>
        <taxon>Comamonadaceae</taxon>
        <taxon>Hydrogenophaga</taxon>
    </lineage>
</organism>
<evidence type="ECO:0000313" key="4">
    <source>
        <dbReference type="Proteomes" id="UP000261931"/>
    </source>
</evidence>
<evidence type="ECO:0000313" key="3">
    <source>
        <dbReference type="EMBL" id="RFP81006.1"/>
    </source>
</evidence>
<dbReference type="InterPro" id="IPR000620">
    <property type="entry name" value="EamA_dom"/>
</dbReference>
<feature type="transmembrane region" description="Helical" evidence="1">
    <location>
        <begin position="259"/>
        <end position="277"/>
    </location>
</feature>
<dbReference type="EMBL" id="QVLS01000002">
    <property type="protein sequence ID" value="RFP81006.1"/>
    <property type="molecule type" value="Genomic_DNA"/>
</dbReference>
<keyword evidence="1" id="KW-1133">Transmembrane helix</keyword>
<keyword evidence="4" id="KW-1185">Reference proteome</keyword>
<feature type="domain" description="EamA" evidence="2">
    <location>
        <begin position="28"/>
        <end position="163"/>
    </location>
</feature>
<feature type="transmembrane region" description="Helical" evidence="1">
    <location>
        <begin position="230"/>
        <end position="247"/>
    </location>
</feature>
<keyword evidence="1" id="KW-0812">Transmembrane</keyword>
<gene>
    <name evidence="3" type="ORF">DY262_04295</name>
</gene>
<evidence type="ECO:0000259" key="2">
    <source>
        <dbReference type="Pfam" id="PF00892"/>
    </source>
</evidence>
<comment type="caution">
    <text evidence="3">The sequence shown here is derived from an EMBL/GenBank/DDBJ whole genome shotgun (WGS) entry which is preliminary data.</text>
</comment>
<dbReference type="PANTHER" id="PTHR22911:SF103">
    <property type="entry name" value="BLR2811 PROTEIN"/>
    <property type="match status" value="1"/>
</dbReference>
<feature type="transmembrane region" description="Helical" evidence="1">
    <location>
        <begin position="147"/>
        <end position="166"/>
    </location>
</feature>
<feature type="transmembrane region" description="Helical" evidence="1">
    <location>
        <begin position="283"/>
        <end position="302"/>
    </location>
</feature>
<feature type="transmembrane region" description="Helical" evidence="1">
    <location>
        <begin position="172"/>
        <end position="190"/>
    </location>
</feature>
<evidence type="ECO:0000256" key="1">
    <source>
        <dbReference type="SAM" id="Phobius"/>
    </source>
</evidence>
<dbReference type="AlphaFoldDB" id="A0A372EN39"/>
<proteinExistence type="predicted"/>
<dbReference type="Proteomes" id="UP000261931">
    <property type="component" value="Unassembled WGS sequence"/>
</dbReference>
<dbReference type="InterPro" id="IPR037185">
    <property type="entry name" value="EmrE-like"/>
</dbReference>
<reference evidence="3 4" key="1">
    <citation type="submission" date="2018-08" db="EMBL/GenBank/DDBJ databases">
        <title>Hydrogenophaga sp. LA-38 isolated from sludge.</title>
        <authorList>
            <person name="Im W.-T."/>
        </authorList>
    </citation>
    <scope>NUCLEOTIDE SEQUENCE [LARGE SCALE GENOMIC DNA]</scope>
    <source>
        <strain evidence="3 4">LA-38</strain>
    </source>
</reference>
<dbReference type="SUPFAM" id="SSF103481">
    <property type="entry name" value="Multidrug resistance efflux transporter EmrE"/>
    <property type="match status" value="2"/>
</dbReference>
<keyword evidence="1" id="KW-0472">Membrane</keyword>
<dbReference type="PANTHER" id="PTHR22911">
    <property type="entry name" value="ACYL-MALONYL CONDENSING ENZYME-RELATED"/>
    <property type="match status" value="1"/>
</dbReference>
<accession>A0A372EN39</accession>
<feature type="transmembrane region" description="Helical" evidence="1">
    <location>
        <begin position="202"/>
        <end position="224"/>
    </location>
</feature>
<name>A0A372EN39_9BURK</name>